<dbReference type="SUPFAM" id="SSF54637">
    <property type="entry name" value="Thioesterase/thiol ester dehydrase-isomerase"/>
    <property type="match status" value="1"/>
</dbReference>
<dbReference type="RefSeq" id="WP_069607540.1">
    <property type="nucleotide sequence ID" value="NZ_CP015217.1"/>
</dbReference>
<reference evidence="2 3" key="1">
    <citation type="submission" date="2016-04" db="EMBL/GenBank/DDBJ databases">
        <title>Complete genome seqeunce of Leptospira alstonii serovar Room22.</title>
        <authorList>
            <person name="Nally J.E."/>
            <person name="Bayles D.O."/>
            <person name="Hurley D."/>
            <person name="Fanning S."/>
            <person name="McMahon B.J."/>
            <person name="Arent Z."/>
        </authorList>
    </citation>
    <scope>NUCLEOTIDE SEQUENCE [LARGE SCALE GENOMIC DNA]</scope>
    <source>
        <strain evidence="2 3">GWTS #1</strain>
    </source>
</reference>
<dbReference type="PANTHER" id="PTHR42856">
    <property type="entry name" value="ACYL-COENZYME A THIOESTERASE PAAI"/>
    <property type="match status" value="1"/>
</dbReference>
<evidence type="ECO:0000313" key="2">
    <source>
        <dbReference type="EMBL" id="AOP34314.1"/>
    </source>
</evidence>
<feature type="domain" description="Thioesterase" evidence="1">
    <location>
        <begin position="57"/>
        <end position="122"/>
    </location>
</feature>
<dbReference type="GO" id="GO:0016289">
    <property type="term" value="F:acyl-CoA hydrolase activity"/>
    <property type="evidence" value="ECO:0007669"/>
    <property type="project" value="TreeGrafter"/>
</dbReference>
<organism evidence="2 3">
    <name type="scientific">Leptospira tipperaryensis</name>
    <dbReference type="NCBI Taxonomy" id="2564040"/>
    <lineage>
        <taxon>Bacteria</taxon>
        <taxon>Pseudomonadati</taxon>
        <taxon>Spirochaetota</taxon>
        <taxon>Spirochaetia</taxon>
        <taxon>Leptospirales</taxon>
        <taxon>Leptospiraceae</taxon>
        <taxon>Leptospira</taxon>
    </lineage>
</organism>
<proteinExistence type="predicted"/>
<protein>
    <submittedName>
        <fullName evidence="2">Thioesterase</fullName>
    </submittedName>
</protein>
<evidence type="ECO:0000313" key="3">
    <source>
        <dbReference type="Proteomes" id="UP000094197"/>
    </source>
</evidence>
<evidence type="ECO:0000259" key="1">
    <source>
        <dbReference type="Pfam" id="PF03061"/>
    </source>
</evidence>
<dbReference type="KEGG" id="laj:A0128_10920"/>
<dbReference type="CDD" id="cd03443">
    <property type="entry name" value="PaaI_thioesterase"/>
    <property type="match status" value="1"/>
</dbReference>
<name>A0A1D7UXK4_9LEPT</name>
<dbReference type="Proteomes" id="UP000094197">
    <property type="component" value="Chromosome 1"/>
</dbReference>
<dbReference type="AlphaFoldDB" id="A0A1D7UXK4"/>
<dbReference type="InterPro" id="IPR006683">
    <property type="entry name" value="Thioestr_dom"/>
</dbReference>
<keyword evidence="3" id="KW-1185">Reference proteome</keyword>
<gene>
    <name evidence="2" type="ORF">A0128_10920</name>
</gene>
<dbReference type="InterPro" id="IPR029069">
    <property type="entry name" value="HotDog_dom_sf"/>
</dbReference>
<dbReference type="EMBL" id="CP015217">
    <property type="protein sequence ID" value="AOP34314.1"/>
    <property type="molecule type" value="Genomic_DNA"/>
</dbReference>
<dbReference type="OrthoDB" id="344408at2"/>
<sequence length="148" mass="16462">MNPFQSMPEVNSPEFIQYFQSQDTFSRKLGYKALQASPGKSEYEIEVDETFHNPVKIVHGAALFAAMDSSAGAAMAAWIKSSGRKCKFMATGTAEIKYRKSVTSGKIKILSEITEQKRSTVRLISKSIDQDGDLVAELLSIWVVKFED</sequence>
<dbReference type="Pfam" id="PF03061">
    <property type="entry name" value="4HBT"/>
    <property type="match status" value="1"/>
</dbReference>
<dbReference type="PANTHER" id="PTHR42856:SF1">
    <property type="entry name" value="ACYL-COENZYME A THIOESTERASE PAAI"/>
    <property type="match status" value="1"/>
</dbReference>
<dbReference type="InterPro" id="IPR052723">
    <property type="entry name" value="Acyl-CoA_thioesterase_PaaI"/>
</dbReference>
<accession>A0A1D7UXK4</accession>
<dbReference type="Gene3D" id="3.10.129.10">
    <property type="entry name" value="Hotdog Thioesterase"/>
    <property type="match status" value="1"/>
</dbReference>